<dbReference type="AlphaFoldDB" id="A0A0E9TJJ6"/>
<dbReference type="EMBL" id="GBXM01055679">
    <property type="protein sequence ID" value="JAH52898.1"/>
    <property type="molecule type" value="Transcribed_RNA"/>
</dbReference>
<proteinExistence type="predicted"/>
<name>A0A0E9TJJ6_ANGAN</name>
<reference evidence="1" key="2">
    <citation type="journal article" date="2015" name="Fish Shellfish Immunol.">
        <title>Early steps in the European eel (Anguilla anguilla)-Vibrio vulnificus interaction in the gills: Role of the RtxA13 toxin.</title>
        <authorList>
            <person name="Callol A."/>
            <person name="Pajuelo D."/>
            <person name="Ebbesson L."/>
            <person name="Teles M."/>
            <person name="MacKenzie S."/>
            <person name="Amaro C."/>
        </authorList>
    </citation>
    <scope>NUCLEOTIDE SEQUENCE</scope>
</reference>
<organism evidence="1">
    <name type="scientific">Anguilla anguilla</name>
    <name type="common">European freshwater eel</name>
    <name type="synonym">Muraena anguilla</name>
    <dbReference type="NCBI Taxonomy" id="7936"/>
    <lineage>
        <taxon>Eukaryota</taxon>
        <taxon>Metazoa</taxon>
        <taxon>Chordata</taxon>
        <taxon>Craniata</taxon>
        <taxon>Vertebrata</taxon>
        <taxon>Euteleostomi</taxon>
        <taxon>Actinopterygii</taxon>
        <taxon>Neopterygii</taxon>
        <taxon>Teleostei</taxon>
        <taxon>Anguilliformes</taxon>
        <taxon>Anguillidae</taxon>
        <taxon>Anguilla</taxon>
    </lineage>
</organism>
<accession>A0A0E9TJJ6</accession>
<reference evidence="1" key="1">
    <citation type="submission" date="2014-11" db="EMBL/GenBank/DDBJ databases">
        <authorList>
            <person name="Amaro Gonzalez C."/>
        </authorList>
    </citation>
    <scope>NUCLEOTIDE SEQUENCE</scope>
</reference>
<sequence length="31" mass="3540">MLSKRPEFSFICFGSVHSTVVKSSVHWEASR</sequence>
<evidence type="ECO:0000313" key="1">
    <source>
        <dbReference type="EMBL" id="JAH52898.1"/>
    </source>
</evidence>
<protein>
    <submittedName>
        <fullName evidence="1">Uncharacterized protein</fullName>
    </submittedName>
</protein>